<dbReference type="GeneID" id="16573347"/>
<dbReference type="RefSeq" id="WP_020962372.1">
    <property type="nucleotide sequence ID" value="NZ_CP007493.1"/>
</dbReference>
<reference evidence="2" key="1">
    <citation type="book" date="2010" name="EXTREMOPHILES" publisher="0:0-0">
        <title>Complete genome sequences of ten hyperthermophilic archaea reveal their metabolic capabilities and possible ecological roles.</title>
        <editorList>
            <person name="?"/>
        </editorList>
        <authorList>
            <person name="Ravin N.V."/>
            <person name="Mardanov A.V."/>
            <person name="Bonch-Osmolovskaya E.A."/>
            <person name="Skryabin K.G."/>
        </authorList>
    </citation>
    <scope>NUCLEOTIDE SEQUENCE [LARGE SCALE GENOMIC DNA]</scope>
    <source>
        <strain evidence="2">1505</strain>
    </source>
</reference>
<evidence type="ECO:0000313" key="2">
    <source>
        <dbReference type="Proteomes" id="UP000266720"/>
    </source>
</evidence>
<dbReference type="GeneID" id="25407174"/>
<gene>
    <name evidence="1" type="ORF">TCARB_1762</name>
</gene>
<proteinExistence type="predicted"/>
<protein>
    <submittedName>
        <fullName evidence="1">Uncharacterized protein</fullName>
    </submittedName>
</protein>
<organism evidence="1 2">
    <name type="scientific">Thermofilum adornatum 1505</name>
    <dbReference type="NCBI Taxonomy" id="697581"/>
    <lineage>
        <taxon>Archaea</taxon>
        <taxon>Thermoproteota</taxon>
        <taxon>Thermoprotei</taxon>
        <taxon>Thermofilales</taxon>
        <taxon>Thermofilaceae</taxon>
        <taxon>Thermofilum</taxon>
    </lineage>
</organism>
<dbReference type="AlphaFoldDB" id="A0A3G1A8W1"/>
<accession>A0A3G1A8W1</accession>
<name>A0A3G1A8W1_9CREN</name>
<dbReference type="EMBL" id="CP007493">
    <property type="protein sequence ID" value="AJB42798.1"/>
    <property type="molecule type" value="Genomic_DNA"/>
</dbReference>
<evidence type="ECO:0000313" key="1">
    <source>
        <dbReference type="EMBL" id="AJB42798.1"/>
    </source>
</evidence>
<sequence length="291" mass="32324">MSNLSHLYDVLARKAQTFREYWDWLGEKALVFEYGDRDKPVIFLVGGVDWQCLSTTTIISDALVRFDGDTHILLVPSGVPSNVLGAEHVIAKVLGEDFSSLAEGIEKLRERSQKIYSAGQKEVYLYGNLLVVFSNVELSKGDLEDLLRNLSTSFPLYNQVVMTVSGENVDVFLYSEDGIKDPLCFPFLQELFQEISTLNPVVTVVLRCCENWGIKLLGDAAQEHRTLAELLLQQLGVSGVGLGNEPSEAECLTGSQPVIEICVPGRISEEESEKVVHILHSLFNAAYLLVR</sequence>
<dbReference type="Proteomes" id="UP000266720">
    <property type="component" value="Chromosome"/>
</dbReference>
<dbReference type="KEGG" id="tcb:TCARB_1762"/>